<proteinExistence type="predicted"/>
<keyword evidence="2" id="KW-1185">Reference proteome</keyword>
<accession>A0A8S5L476</accession>
<protein>
    <submittedName>
        <fullName evidence="1">Maturation protein</fullName>
    </submittedName>
</protein>
<dbReference type="RefSeq" id="YP_010770464.1">
    <property type="nucleotide sequence ID" value="NC_074277.1"/>
</dbReference>
<dbReference type="Proteomes" id="UP000677666">
    <property type="component" value="Segment"/>
</dbReference>
<sequence>MICCLARQYPPLSDIALAVDESKDCAGVLVGPLLQLDCCIGFRLPFVGKIEETVAISRSRSRDNRYMISGTYQNLSIGSTTTRSKSTGLNGTCDDVIGNFPNPNGLEIIQLSRNYPGLTGERINAITGVVERRFNTFPLNYTPGPFDPRAKFPALTTLGKSNYAWRILSEGNPSAPDMSLPTMIAELKDLPQMMRTWYRVLLNFQKDARWIRRVVTWRENYRTGKPVPEYISKIDSKILPNFLHHLANLAEAVANGHLTWRWAIKPLIKDISLMCDFSYLVSKRFAELRKLQNGQTIRRRIRLAENYEYVNTPNQIFHSEGAIIRGTRHVAYQEKVWGTVKYKLPGGKLFPYDNRELLLKARRLVYGITTHETLATAWELMPWSWFADWFLGIGTVIKATNNTLGLVHSDCCLMRSTLSETAISINPALSDSWPKLLSDFHESYSRKERFIVAPIIPFAPTYLPVLTGKALSILTSLAVLRENPVKYLKDLGPYTLKYRRPKS</sequence>
<gene>
    <name evidence="1" type="primary">SRR6253161_4_1</name>
</gene>
<evidence type="ECO:0000313" key="2">
    <source>
        <dbReference type="Proteomes" id="UP000677666"/>
    </source>
</evidence>
<reference evidence="1" key="1">
    <citation type="submission" date="2020-09" db="EMBL/GenBank/DDBJ databases">
        <title>Leviviricetes taxonomy.</title>
        <authorList>
            <person name="Stockdale S.R."/>
            <person name="Callanan J."/>
            <person name="Adriaenssens E.M."/>
            <person name="Kuhn J.H."/>
            <person name="Rumnieks J."/>
            <person name="Shkoporov A."/>
            <person name="Draper L.A."/>
            <person name="Ross P."/>
            <person name="Hill C."/>
        </authorList>
    </citation>
    <scope>NUCLEOTIDE SEQUENCE</scope>
</reference>
<dbReference type="EMBL" id="BK014131">
    <property type="protein sequence ID" value="DAD52526.1"/>
    <property type="molecule type" value="Genomic_RNA"/>
</dbReference>
<evidence type="ECO:0000313" key="1">
    <source>
        <dbReference type="EMBL" id="DAD52526.1"/>
    </source>
</evidence>
<organism evidence="1 2">
    <name type="scientific">ssRNA phage SRR6253161_4</name>
    <dbReference type="NCBI Taxonomy" id="2786491"/>
    <lineage>
        <taxon>Viruses</taxon>
        <taxon>Riboviria</taxon>
        <taxon>Orthornavirae</taxon>
        <taxon>Lenarviricota</taxon>
        <taxon>Leviviricetes</taxon>
        <taxon>Timlovirales</taxon>
        <taxon>Steitzviridae</taxon>
        <taxon>Bicehmovirus</taxon>
        <taxon>Bicehmovirus peladaptatum</taxon>
    </lineage>
</organism>
<dbReference type="KEGG" id="vg:80399800"/>
<name>A0A8S5L476_9VIRU</name>
<dbReference type="GeneID" id="80399800"/>